<dbReference type="EMBL" id="PKFO01000005">
    <property type="protein sequence ID" value="PVH21669.1"/>
    <property type="molecule type" value="Genomic_DNA"/>
</dbReference>
<comment type="caution">
    <text evidence="2">The sequence shown here is derived from an EMBL/GenBank/DDBJ whole genome shotgun (WGS) entry which is preliminary data.</text>
</comment>
<evidence type="ECO:0000313" key="2">
    <source>
        <dbReference type="EMBL" id="PVH21669.1"/>
    </source>
</evidence>
<sequence>MAVMSEPFDWESLQFLDHGDAPPNVPTRRVPRPRPVVPVSPQEESVSTLTQFTHLPTTSPSSSRASTSDSLTLQALGLVEDNYLHGHSRTLSDISITSSEGRSGAMSPQLPRRGRPPVAGSRPRHRLSASISRTRSQRTAPYGEGAPGTIWLYTNADSVQNDKPVCAGTLDRGIMEEYAASDSARTTHRQTVATVKKEFAAEDAFRSQFSRGRRRRPSDEEYVDQTRLNKRRKSQGSGCEWRPESVYKTYVDCKPDFFDRSDYQELVPESSCFGKINMRIPKAWTRGPNRKKARRQPSRPAQPIGTRFIQATPEIYQPHFAPPVAPVAQEPIPVAPELVQAPQEQPQESAAYFTQAQFEALQANAHARQQQAQIQAQEQAQAQQFEQEYQFEYMYRYR</sequence>
<dbReference type="RefSeq" id="XP_025342609.1">
    <property type="nucleotide sequence ID" value="XM_025484394.1"/>
</dbReference>
<dbReference type="STRING" id="45357.A0A2V1AV49"/>
<feature type="region of interest" description="Disordered" evidence="1">
    <location>
        <begin position="206"/>
        <end position="240"/>
    </location>
</feature>
<name>A0A2V1AV49_9ASCO</name>
<dbReference type="OrthoDB" id="4096135at2759"/>
<organism evidence="2 3">
    <name type="scientific">Candidozyma haemuli</name>
    <dbReference type="NCBI Taxonomy" id="45357"/>
    <lineage>
        <taxon>Eukaryota</taxon>
        <taxon>Fungi</taxon>
        <taxon>Dikarya</taxon>
        <taxon>Ascomycota</taxon>
        <taxon>Saccharomycotina</taxon>
        <taxon>Pichiomycetes</taxon>
        <taxon>Metschnikowiaceae</taxon>
        <taxon>Candidozyma</taxon>
    </lineage>
</organism>
<gene>
    <name evidence="2" type="ORF">CXQ85_000655</name>
</gene>
<reference evidence="2 3" key="1">
    <citation type="submission" date="2017-12" db="EMBL/GenBank/DDBJ databases">
        <title>Genome Sequence of a Multidrug-Resistant Candida haemulonii Isolate from a Patient with Chronic Leg Ulcers in Israel.</title>
        <authorList>
            <person name="Chow N.A."/>
            <person name="Gade L."/>
            <person name="Batra D."/>
            <person name="Rowe L.A."/>
            <person name="Ben-Ami R."/>
            <person name="Loparev V.N."/>
            <person name="Litvintseva A.P."/>
        </authorList>
    </citation>
    <scope>NUCLEOTIDE SEQUENCE [LARGE SCALE GENOMIC DNA]</scope>
    <source>
        <strain evidence="2 3">B11899</strain>
    </source>
</reference>
<dbReference type="Proteomes" id="UP000244309">
    <property type="component" value="Unassembled WGS sequence"/>
</dbReference>
<evidence type="ECO:0000256" key="1">
    <source>
        <dbReference type="SAM" id="MobiDB-lite"/>
    </source>
</evidence>
<evidence type="ECO:0000313" key="3">
    <source>
        <dbReference type="Proteomes" id="UP000244309"/>
    </source>
</evidence>
<dbReference type="AlphaFoldDB" id="A0A2V1AV49"/>
<dbReference type="GeneID" id="37005988"/>
<feature type="region of interest" description="Disordered" evidence="1">
    <location>
        <begin position="14"/>
        <end position="68"/>
    </location>
</feature>
<feature type="compositionally biased region" description="Low complexity" evidence="1">
    <location>
        <begin position="57"/>
        <end position="68"/>
    </location>
</feature>
<feature type="compositionally biased region" description="Polar residues" evidence="1">
    <location>
        <begin position="129"/>
        <end position="139"/>
    </location>
</feature>
<accession>A0A2V1AV49</accession>
<proteinExistence type="predicted"/>
<feature type="compositionally biased region" description="Polar residues" evidence="1">
    <location>
        <begin position="42"/>
        <end position="56"/>
    </location>
</feature>
<feature type="region of interest" description="Disordered" evidence="1">
    <location>
        <begin position="94"/>
        <end position="143"/>
    </location>
</feature>
<protein>
    <submittedName>
        <fullName evidence="2">Uncharacterized protein</fullName>
    </submittedName>
</protein>
<keyword evidence="3" id="KW-1185">Reference proteome</keyword>
<dbReference type="VEuPathDB" id="FungiDB:CXQ85_000655"/>